<reference evidence="2 3" key="1">
    <citation type="submission" date="2015-04" db="EMBL/GenBank/DDBJ databases">
        <title>Diachasmimorpha longicaudata entomopoxvirus genome.</title>
        <authorList>
            <person name="Coffman K.A."/>
            <person name="Burke G.R."/>
        </authorList>
    </citation>
    <scope>NUCLEOTIDE SEQUENCE [LARGE SCALE GENOMIC DNA]</scope>
</reference>
<keyword evidence="1" id="KW-0812">Transmembrane</keyword>
<protein>
    <submittedName>
        <fullName evidence="2">Uncharacterized protein</fullName>
    </submittedName>
</protein>
<keyword evidence="1" id="KW-0472">Membrane</keyword>
<dbReference type="Proteomes" id="UP000593702">
    <property type="component" value="Segment"/>
</dbReference>
<proteinExistence type="predicted"/>
<evidence type="ECO:0000256" key="1">
    <source>
        <dbReference type="SAM" id="Phobius"/>
    </source>
</evidence>
<gene>
    <name evidence="2" type="ORF">DLEV_124</name>
</gene>
<keyword evidence="1" id="KW-1133">Transmembrane helix</keyword>
<keyword evidence="3" id="KW-1185">Reference proteome</keyword>
<feature type="transmembrane region" description="Helical" evidence="1">
    <location>
        <begin position="77"/>
        <end position="99"/>
    </location>
</feature>
<evidence type="ECO:0000313" key="3">
    <source>
        <dbReference type="Proteomes" id="UP000593702"/>
    </source>
</evidence>
<accession>A0A7R5WFC1</accession>
<evidence type="ECO:0000313" key="2">
    <source>
        <dbReference type="EMBL" id="AKS26415.1"/>
    </source>
</evidence>
<dbReference type="EMBL" id="KR095315">
    <property type="protein sequence ID" value="AKS26415.1"/>
    <property type="molecule type" value="Genomic_DNA"/>
</dbReference>
<name>A0A7R5WFC1_9POXV</name>
<organism evidence="2 3">
    <name type="scientific">Diachasmimorpha longicaudata entomopoxvirus</name>
    <dbReference type="NCBI Taxonomy" id="109981"/>
    <lineage>
        <taxon>Viruses</taxon>
        <taxon>Varidnaviria</taxon>
        <taxon>Bamfordvirae</taxon>
        <taxon>Nucleocytoviricota</taxon>
        <taxon>Pokkesviricetes</taxon>
        <taxon>Chitovirales</taxon>
        <taxon>Poxviridae</taxon>
        <taxon>Entomopoxvirinae</taxon>
        <taxon>Epsilonentomopoxvirus</taxon>
        <taxon>Epsilonentomopoxvirus dlongicaudata</taxon>
        <taxon>Diachasmimorpha entomopoxvirus</taxon>
    </lineage>
</organism>
<sequence>MDFSSDNLFSQQPNDIWVKENVTNVINPVKTETGGGLLDSTGMPNVLAGAPNNKNPVLDEIIIQPPNLSYDACNFTYIWIIVLIVIILTLIIVIVIQVFKPKKPVECIKVTDAKKMPKAGGMSNIPASIDDLSFFNRS</sequence>